<dbReference type="InterPro" id="IPR036691">
    <property type="entry name" value="Endo/exonu/phosph_ase_sf"/>
</dbReference>
<comment type="caution">
    <text evidence="2">The sequence shown here is derived from an EMBL/GenBank/DDBJ whole genome shotgun (WGS) entry which is preliminary data.</text>
</comment>
<evidence type="ECO:0000313" key="3">
    <source>
        <dbReference type="Proteomes" id="UP000299102"/>
    </source>
</evidence>
<accession>A0A4C1U7X9</accession>
<evidence type="ECO:0000256" key="1">
    <source>
        <dbReference type="SAM" id="MobiDB-lite"/>
    </source>
</evidence>
<dbReference type="OrthoDB" id="412793at2759"/>
<protein>
    <recommendedName>
        <fullName evidence="4">Craniofacial development protein 2</fullName>
    </recommendedName>
</protein>
<evidence type="ECO:0008006" key="4">
    <source>
        <dbReference type="Google" id="ProtNLM"/>
    </source>
</evidence>
<dbReference type="SUPFAM" id="SSF56219">
    <property type="entry name" value="DNase I-like"/>
    <property type="match status" value="1"/>
</dbReference>
<proteinExistence type="predicted"/>
<dbReference type="Gene3D" id="3.60.10.10">
    <property type="entry name" value="Endonuclease/exonuclease/phosphatase"/>
    <property type="match status" value="1"/>
</dbReference>
<dbReference type="Proteomes" id="UP000299102">
    <property type="component" value="Unassembled WGS sequence"/>
</dbReference>
<feature type="region of interest" description="Disordered" evidence="1">
    <location>
        <begin position="38"/>
        <end position="65"/>
    </location>
</feature>
<keyword evidence="3" id="KW-1185">Reference proteome</keyword>
<dbReference type="AlphaFoldDB" id="A0A4C1U7X9"/>
<gene>
    <name evidence="2" type="ORF">EVAR_78680_1</name>
</gene>
<dbReference type="EMBL" id="BGZK01000140">
    <property type="protein sequence ID" value="GBP22502.1"/>
    <property type="molecule type" value="Genomic_DNA"/>
</dbReference>
<name>A0A4C1U7X9_EUMVA</name>
<evidence type="ECO:0000313" key="2">
    <source>
        <dbReference type="EMBL" id="GBP22502.1"/>
    </source>
</evidence>
<sequence length="144" mass="16104">MLAAKLIQHRHQEACQPDHAAALFRLVGMTEEERERAVNTDAEKEVAMLPPDTPSSPEGRKGEMRTREVRFGTLNVCGGMDDKIDDICELMKDRRLDILCVNETKRKGSGGVIKRGSFVTYWSGVDQSQRGCRGVGFILPERLS</sequence>
<reference evidence="2 3" key="1">
    <citation type="journal article" date="2019" name="Commun. Biol.">
        <title>The bagworm genome reveals a unique fibroin gene that provides high tensile strength.</title>
        <authorList>
            <person name="Kono N."/>
            <person name="Nakamura H."/>
            <person name="Ohtoshi R."/>
            <person name="Tomita M."/>
            <person name="Numata K."/>
            <person name="Arakawa K."/>
        </authorList>
    </citation>
    <scope>NUCLEOTIDE SEQUENCE [LARGE SCALE GENOMIC DNA]</scope>
</reference>
<organism evidence="2 3">
    <name type="scientific">Eumeta variegata</name>
    <name type="common">Bagworm moth</name>
    <name type="synonym">Eumeta japonica</name>
    <dbReference type="NCBI Taxonomy" id="151549"/>
    <lineage>
        <taxon>Eukaryota</taxon>
        <taxon>Metazoa</taxon>
        <taxon>Ecdysozoa</taxon>
        <taxon>Arthropoda</taxon>
        <taxon>Hexapoda</taxon>
        <taxon>Insecta</taxon>
        <taxon>Pterygota</taxon>
        <taxon>Neoptera</taxon>
        <taxon>Endopterygota</taxon>
        <taxon>Lepidoptera</taxon>
        <taxon>Glossata</taxon>
        <taxon>Ditrysia</taxon>
        <taxon>Tineoidea</taxon>
        <taxon>Psychidae</taxon>
        <taxon>Oiketicinae</taxon>
        <taxon>Eumeta</taxon>
    </lineage>
</organism>